<dbReference type="GO" id="GO:0030313">
    <property type="term" value="C:cell envelope"/>
    <property type="evidence" value="ECO:0007669"/>
    <property type="project" value="UniProtKB-SubCell"/>
</dbReference>
<sequence>MRKMKVSYSLLMVFACCFTHHITRGQTGNLTYQLQGVVDRDTGTVTLLPNGEGFDPNLTNNYQTILKHGRFLLTGKMAYPGSYRIRISPGYISSYFLIEPGKQTIVCHVDSLRETPQLTTKIMAEYTQFMADYVAPIGKQREEAFEQYMDQKLATTKPHVLDSLQTAYSQNRSRLIHQQQRGYLTYITQHPASYVPLWQLVRDMGEGYQPIFDSLYQAFSASLKATPTGRMIAQRLNSSKMTAVGQIFPSLSLVDMNNKPVFLTADRKSKYTLVDFWFSRCGPCLDQFPTLKELYARYQAKGFTIIGISIDKSPETEFWRKTIQANGLAWTQYLDPSGKLTVGLLSINYFPSNFLLDENGTIIRKDSSPQELSTFLSQRL</sequence>
<dbReference type="RefSeq" id="WP_164043615.1">
    <property type="nucleotide sequence ID" value="NZ_JAAGNZ010000004.1"/>
</dbReference>
<evidence type="ECO:0000313" key="7">
    <source>
        <dbReference type="Proteomes" id="UP000477386"/>
    </source>
</evidence>
<name>A0A6M0IPK0_9BACT</name>
<keyword evidence="7" id="KW-1185">Reference proteome</keyword>
<keyword evidence="3" id="KW-1015">Disulfide bond</keyword>
<dbReference type="PROSITE" id="PS51352">
    <property type="entry name" value="THIOREDOXIN_2"/>
    <property type="match status" value="1"/>
</dbReference>
<accession>A0A6M0IPK0</accession>
<dbReference type="InterPro" id="IPR013766">
    <property type="entry name" value="Thioredoxin_domain"/>
</dbReference>
<gene>
    <name evidence="6" type="ORF">GK091_25720</name>
</gene>
<reference evidence="6 7" key="1">
    <citation type="submission" date="2020-02" db="EMBL/GenBank/DDBJ databases">
        <title>Draft genome sequence of two Spirosoma agri KCTC 52727 and Spirosoma terrae KCTC 52035.</title>
        <authorList>
            <person name="Rojas J."/>
            <person name="Ambika Manirajan B."/>
            <person name="Ratering S."/>
            <person name="Suarez C."/>
            <person name="Schnell S."/>
        </authorList>
    </citation>
    <scope>NUCLEOTIDE SEQUENCE [LARGE SCALE GENOMIC DNA]</scope>
    <source>
        <strain evidence="6 7">KCTC 52727</strain>
    </source>
</reference>
<dbReference type="PROSITE" id="PS51257">
    <property type="entry name" value="PROKAR_LIPOPROTEIN"/>
    <property type="match status" value="1"/>
</dbReference>
<dbReference type="GO" id="GO:0017004">
    <property type="term" value="P:cytochrome complex assembly"/>
    <property type="evidence" value="ECO:0007669"/>
    <property type="project" value="UniProtKB-KW"/>
</dbReference>
<organism evidence="6 7">
    <name type="scientific">Spirosoma agri</name>
    <dbReference type="NCBI Taxonomy" id="1987381"/>
    <lineage>
        <taxon>Bacteria</taxon>
        <taxon>Pseudomonadati</taxon>
        <taxon>Bacteroidota</taxon>
        <taxon>Cytophagia</taxon>
        <taxon>Cytophagales</taxon>
        <taxon>Cytophagaceae</taxon>
        <taxon>Spirosoma</taxon>
    </lineage>
</organism>
<dbReference type="InterPro" id="IPR013740">
    <property type="entry name" value="Redoxin"/>
</dbReference>
<evidence type="ECO:0000259" key="5">
    <source>
        <dbReference type="PROSITE" id="PS51352"/>
    </source>
</evidence>
<evidence type="ECO:0000256" key="4">
    <source>
        <dbReference type="ARBA" id="ARBA00023284"/>
    </source>
</evidence>
<evidence type="ECO:0000313" key="6">
    <source>
        <dbReference type="EMBL" id="NEU70300.1"/>
    </source>
</evidence>
<keyword evidence="4" id="KW-0676">Redox-active center</keyword>
<dbReference type="EMBL" id="JAAGNZ010000004">
    <property type="protein sequence ID" value="NEU70300.1"/>
    <property type="molecule type" value="Genomic_DNA"/>
</dbReference>
<proteinExistence type="predicted"/>
<evidence type="ECO:0000256" key="2">
    <source>
        <dbReference type="ARBA" id="ARBA00022748"/>
    </source>
</evidence>
<feature type="domain" description="Thioredoxin" evidence="5">
    <location>
        <begin position="242"/>
        <end position="380"/>
    </location>
</feature>
<dbReference type="AlphaFoldDB" id="A0A6M0IPK0"/>
<protein>
    <submittedName>
        <fullName evidence="6">AhpC/TSA family protein</fullName>
    </submittedName>
</protein>
<dbReference type="InterPro" id="IPR036249">
    <property type="entry name" value="Thioredoxin-like_sf"/>
</dbReference>
<evidence type="ECO:0000256" key="3">
    <source>
        <dbReference type="ARBA" id="ARBA00023157"/>
    </source>
</evidence>
<dbReference type="Gene3D" id="3.40.30.10">
    <property type="entry name" value="Glutaredoxin"/>
    <property type="match status" value="1"/>
</dbReference>
<dbReference type="PANTHER" id="PTHR42852:SF6">
    <property type="entry name" value="THIOL:DISULFIDE INTERCHANGE PROTEIN DSBE"/>
    <property type="match status" value="1"/>
</dbReference>
<dbReference type="Pfam" id="PF08534">
    <property type="entry name" value="Redoxin"/>
    <property type="match status" value="1"/>
</dbReference>
<dbReference type="PANTHER" id="PTHR42852">
    <property type="entry name" value="THIOL:DISULFIDE INTERCHANGE PROTEIN DSBE"/>
    <property type="match status" value="1"/>
</dbReference>
<dbReference type="InterPro" id="IPR050553">
    <property type="entry name" value="Thioredoxin_ResA/DsbE_sf"/>
</dbReference>
<evidence type="ECO:0000256" key="1">
    <source>
        <dbReference type="ARBA" id="ARBA00004196"/>
    </source>
</evidence>
<dbReference type="Proteomes" id="UP000477386">
    <property type="component" value="Unassembled WGS sequence"/>
</dbReference>
<comment type="caution">
    <text evidence="6">The sequence shown here is derived from an EMBL/GenBank/DDBJ whole genome shotgun (WGS) entry which is preliminary data.</text>
</comment>
<dbReference type="SUPFAM" id="SSF52833">
    <property type="entry name" value="Thioredoxin-like"/>
    <property type="match status" value="1"/>
</dbReference>
<dbReference type="CDD" id="cd02966">
    <property type="entry name" value="TlpA_like_family"/>
    <property type="match status" value="1"/>
</dbReference>
<comment type="subcellular location">
    <subcellularLocation>
        <location evidence="1">Cell envelope</location>
    </subcellularLocation>
</comment>
<dbReference type="GO" id="GO:0016491">
    <property type="term" value="F:oxidoreductase activity"/>
    <property type="evidence" value="ECO:0007669"/>
    <property type="project" value="InterPro"/>
</dbReference>
<keyword evidence="2" id="KW-0201">Cytochrome c-type biogenesis</keyword>